<reference evidence="1" key="1">
    <citation type="submission" date="2023-03" db="EMBL/GenBank/DDBJ databases">
        <authorList>
            <person name="Julca I."/>
        </authorList>
    </citation>
    <scope>NUCLEOTIDE SEQUENCE</scope>
</reference>
<proteinExistence type="predicted"/>
<keyword evidence="2" id="KW-1185">Reference proteome</keyword>
<dbReference type="Pfam" id="PF14290">
    <property type="entry name" value="SDH5_plant"/>
    <property type="match status" value="1"/>
</dbReference>
<sequence length="241" mass="26769">MEKSMVIRSIYRAARRRSLSISSSGRGAAPAMGVNHIRHLHLHRSSIASSSPKKLASDFMPTLAMRIWSVRQFSEDVARMPVIKDVEIECAFKDLMATSWDDLPPAVVHDVKKALSKSTDDKASQDALANVFRAAEAVEEFTGILTSLKMAIDDSIGLSGEDVKPMPEEFVKALETIYNRYETYLEAFGPEEVYLKKKVENELGTKMIHLKMRCSGLNKEWGKVTVLGTSGLAGSYVEQRA</sequence>
<evidence type="ECO:0000313" key="2">
    <source>
        <dbReference type="Proteomes" id="UP001161247"/>
    </source>
</evidence>
<organism evidence="1 2">
    <name type="scientific">Oldenlandia corymbosa var. corymbosa</name>
    <dbReference type="NCBI Taxonomy" id="529605"/>
    <lineage>
        <taxon>Eukaryota</taxon>
        <taxon>Viridiplantae</taxon>
        <taxon>Streptophyta</taxon>
        <taxon>Embryophyta</taxon>
        <taxon>Tracheophyta</taxon>
        <taxon>Spermatophyta</taxon>
        <taxon>Magnoliopsida</taxon>
        <taxon>eudicotyledons</taxon>
        <taxon>Gunneridae</taxon>
        <taxon>Pentapetalae</taxon>
        <taxon>asterids</taxon>
        <taxon>lamiids</taxon>
        <taxon>Gentianales</taxon>
        <taxon>Rubiaceae</taxon>
        <taxon>Rubioideae</taxon>
        <taxon>Spermacoceae</taxon>
        <taxon>Hedyotis-Oldenlandia complex</taxon>
        <taxon>Oldenlandia</taxon>
    </lineage>
</organism>
<dbReference type="PANTHER" id="PTHR36139:SF1">
    <property type="entry name" value="SUCCINATE DEHYDROGENASE SUBUNIT 5, MITOCHONDRIAL"/>
    <property type="match status" value="1"/>
</dbReference>
<dbReference type="PANTHER" id="PTHR36139">
    <property type="entry name" value="SUCCINATE DEHYDROGENASE SUBUNIT 5, MITOCHONDRIAL"/>
    <property type="match status" value="1"/>
</dbReference>
<dbReference type="GO" id="GO:0045273">
    <property type="term" value="C:respiratory chain complex II (succinate dehydrogenase)"/>
    <property type="evidence" value="ECO:0007669"/>
    <property type="project" value="InterPro"/>
</dbReference>
<protein>
    <submittedName>
        <fullName evidence="1">OLC1v1016754C1</fullName>
    </submittedName>
</protein>
<gene>
    <name evidence="1" type="ORF">OLC1_LOCUS22225</name>
</gene>
<dbReference type="InterPro" id="IPR025397">
    <property type="entry name" value="SDH5"/>
</dbReference>
<name>A0AAV1E7U7_OLDCO</name>
<evidence type="ECO:0000313" key="1">
    <source>
        <dbReference type="EMBL" id="CAI9115762.1"/>
    </source>
</evidence>
<dbReference type="Proteomes" id="UP001161247">
    <property type="component" value="Chromosome 8"/>
</dbReference>
<dbReference type="GO" id="GO:0006099">
    <property type="term" value="P:tricarboxylic acid cycle"/>
    <property type="evidence" value="ECO:0007669"/>
    <property type="project" value="InterPro"/>
</dbReference>
<dbReference type="EMBL" id="OX459125">
    <property type="protein sequence ID" value="CAI9115762.1"/>
    <property type="molecule type" value="Genomic_DNA"/>
</dbReference>
<dbReference type="AlphaFoldDB" id="A0AAV1E7U7"/>
<accession>A0AAV1E7U7</accession>